<dbReference type="NCBIfam" id="TIGR00231">
    <property type="entry name" value="small_GTP"/>
    <property type="match status" value="1"/>
</dbReference>
<dbReference type="FunFam" id="3.30.70.240:FF:000001">
    <property type="entry name" value="Elongation factor G"/>
    <property type="match status" value="1"/>
</dbReference>
<dbReference type="NCBIfam" id="NF009891">
    <property type="entry name" value="PRK13351.1-1"/>
    <property type="match status" value="1"/>
</dbReference>
<dbReference type="AlphaFoldDB" id="A0A170PDA6"/>
<feature type="domain" description="Tr-type G" evidence="3">
    <location>
        <begin position="7"/>
        <end position="276"/>
    </location>
</feature>
<dbReference type="CDD" id="cd04170">
    <property type="entry name" value="EF-G_bact"/>
    <property type="match status" value="1"/>
</dbReference>
<dbReference type="FunFam" id="3.30.230.10:FF:000003">
    <property type="entry name" value="Elongation factor G"/>
    <property type="match status" value="1"/>
</dbReference>
<dbReference type="SMART" id="SM00889">
    <property type="entry name" value="EFG_IV"/>
    <property type="match status" value="1"/>
</dbReference>
<dbReference type="GO" id="GO:0003924">
    <property type="term" value="F:GTPase activity"/>
    <property type="evidence" value="ECO:0007669"/>
    <property type="project" value="InterPro"/>
</dbReference>
<dbReference type="InterPro" id="IPR005517">
    <property type="entry name" value="Transl_elong_EFG/EF2_IV"/>
</dbReference>
<dbReference type="Gene3D" id="2.40.30.10">
    <property type="entry name" value="Translation factors"/>
    <property type="match status" value="1"/>
</dbReference>
<gene>
    <name evidence="4" type="primary">fusA</name>
    <name evidence="4" type="ORF">CFX0092_A0032</name>
</gene>
<dbReference type="SUPFAM" id="SSF54211">
    <property type="entry name" value="Ribosomal protein S5 domain 2-like"/>
    <property type="match status" value="1"/>
</dbReference>
<evidence type="ECO:0000256" key="2">
    <source>
        <dbReference type="ARBA" id="ARBA00023134"/>
    </source>
</evidence>
<dbReference type="InterPro" id="IPR000640">
    <property type="entry name" value="EFG_V-like"/>
</dbReference>
<dbReference type="Gene3D" id="3.30.230.10">
    <property type="match status" value="1"/>
</dbReference>
<protein>
    <submittedName>
        <fullName evidence="4">Elongation factor G</fullName>
    </submittedName>
</protein>
<dbReference type="NCBIfam" id="NF009381">
    <property type="entry name" value="PRK12740.1-5"/>
    <property type="match status" value="1"/>
</dbReference>
<dbReference type="Gene3D" id="3.30.70.240">
    <property type="match status" value="1"/>
</dbReference>
<dbReference type="InterPro" id="IPR047872">
    <property type="entry name" value="EFG_IV"/>
</dbReference>
<dbReference type="GO" id="GO:0032790">
    <property type="term" value="P:ribosome disassembly"/>
    <property type="evidence" value="ECO:0007669"/>
    <property type="project" value="TreeGrafter"/>
</dbReference>
<dbReference type="InterPro" id="IPR020568">
    <property type="entry name" value="Ribosomal_Su5_D2-typ_SF"/>
</dbReference>
<dbReference type="Gene3D" id="3.30.70.870">
    <property type="entry name" value="Elongation Factor G (Translational Gtpase), domain 3"/>
    <property type="match status" value="1"/>
</dbReference>
<organism evidence="4 5">
    <name type="scientific">Candidatus Promineifilum breve</name>
    <dbReference type="NCBI Taxonomy" id="1806508"/>
    <lineage>
        <taxon>Bacteria</taxon>
        <taxon>Bacillati</taxon>
        <taxon>Chloroflexota</taxon>
        <taxon>Ardenticatenia</taxon>
        <taxon>Candidatus Promineifilales</taxon>
        <taxon>Candidatus Promineifilaceae</taxon>
        <taxon>Candidatus Promineifilum</taxon>
    </lineage>
</organism>
<dbReference type="InterPro" id="IPR053905">
    <property type="entry name" value="EF-G-like_DII"/>
</dbReference>
<accession>A0A170PDA6</accession>
<dbReference type="KEGG" id="pbf:CFX0092_A0032"/>
<dbReference type="InterPro" id="IPR035647">
    <property type="entry name" value="EFG_III/V"/>
</dbReference>
<dbReference type="Gene3D" id="3.40.50.300">
    <property type="entry name" value="P-loop containing nucleotide triphosphate hydrolases"/>
    <property type="match status" value="1"/>
</dbReference>
<keyword evidence="5" id="KW-1185">Reference proteome</keyword>
<dbReference type="OrthoDB" id="9804431at2"/>
<evidence type="ECO:0000256" key="1">
    <source>
        <dbReference type="ARBA" id="ARBA00022741"/>
    </source>
</evidence>
<dbReference type="PROSITE" id="PS51722">
    <property type="entry name" value="G_TR_2"/>
    <property type="match status" value="1"/>
</dbReference>
<dbReference type="InterPro" id="IPR005225">
    <property type="entry name" value="Small_GTP-bd"/>
</dbReference>
<name>A0A170PDA6_9CHLR</name>
<dbReference type="InterPro" id="IPR014721">
    <property type="entry name" value="Ribsml_uS5_D2-typ_fold_subgr"/>
</dbReference>
<keyword evidence="4" id="KW-0251">Elongation factor</keyword>
<dbReference type="SMART" id="SM00838">
    <property type="entry name" value="EFG_C"/>
    <property type="match status" value="1"/>
</dbReference>
<dbReference type="InterPro" id="IPR027417">
    <property type="entry name" value="P-loop_NTPase"/>
</dbReference>
<dbReference type="CDD" id="cd01434">
    <property type="entry name" value="EFG_mtEFG1_IV"/>
    <property type="match status" value="1"/>
</dbReference>
<dbReference type="GO" id="GO:0003746">
    <property type="term" value="F:translation elongation factor activity"/>
    <property type="evidence" value="ECO:0007669"/>
    <property type="project" value="UniProtKB-KW"/>
</dbReference>
<dbReference type="SUPFAM" id="SSF50447">
    <property type="entry name" value="Translation proteins"/>
    <property type="match status" value="1"/>
</dbReference>
<dbReference type="Pfam" id="PF14492">
    <property type="entry name" value="EFG_III"/>
    <property type="match status" value="1"/>
</dbReference>
<dbReference type="SUPFAM" id="SSF54980">
    <property type="entry name" value="EF-G C-terminal domain-like"/>
    <property type="match status" value="2"/>
</dbReference>
<dbReference type="Proteomes" id="UP000215027">
    <property type="component" value="Chromosome I"/>
</dbReference>
<dbReference type="PRINTS" id="PR00315">
    <property type="entry name" value="ELONGATNFCT"/>
</dbReference>
<evidence type="ECO:0000313" key="4">
    <source>
        <dbReference type="EMBL" id="CUS01913.1"/>
    </source>
</evidence>
<dbReference type="Pfam" id="PF00009">
    <property type="entry name" value="GTP_EFTU"/>
    <property type="match status" value="1"/>
</dbReference>
<dbReference type="PANTHER" id="PTHR43261:SF6">
    <property type="entry name" value="ELONGATION FACTOR G-LIKE PROTEIN"/>
    <property type="match status" value="1"/>
</dbReference>
<dbReference type="PANTHER" id="PTHR43261">
    <property type="entry name" value="TRANSLATION ELONGATION FACTOR G-RELATED"/>
    <property type="match status" value="1"/>
</dbReference>
<dbReference type="GO" id="GO:0005525">
    <property type="term" value="F:GTP binding"/>
    <property type="evidence" value="ECO:0007669"/>
    <property type="project" value="UniProtKB-KW"/>
</dbReference>
<evidence type="ECO:0000259" key="3">
    <source>
        <dbReference type="PROSITE" id="PS51722"/>
    </source>
</evidence>
<dbReference type="InterPro" id="IPR041095">
    <property type="entry name" value="EFG_II"/>
</dbReference>
<dbReference type="EMBL" id="LN890655">
    <property type="protein sequence ID" value="CUS01913.1"/>
    <property type="molecule type" value="Genomic_DNA"/>
</dbReference>
<proteinExistence type="predicted"/>
<dbReference type="Pfam" id="PF03764">
    <property type="entry name" value="EFG_IV"/>
    <property type="match status" value="1"/>
</dbReference>
<dbReference type="InterPro" id="IPR000795">
    <property type="entry name" value="T_Tr_GTP-bd_dom"/>
</dbReference>
<keyword evidence="2" id="KW-0342">GTP-binding</keyword>
<dbReference type="CDD" id="cd03713">
    <property type="entry name" value="EFG_mtEFG_C"/>
    <property type="match status" value="1"/>
</dbReference>
<dbReference type="SUPFAM" id="SSF52540">
    <property type="entry name" value="P-loop containing nucleoside triphosphate hydrolases"/>
    <property type="match status" value="1"/>
</dbReference>
<evidence type="ECO:0000313" key="5">
    <source>
        <dbReference type="Proteomes" id="UP000215027"/>
    </source>
</evidence>
<sequence length="692" mass="74428">MKEYQTGQIRNIALVSHNGAGKTTLVERILFKTGAITRMGNVLNGTAHMDFEEEEVARNSSIATAIAPVEWKGVKLNLLDTPGFLDFVGEVNSAMKVVDSAAVLVEAVSGVEVGTEAVWAVTDAYKRPRIIIVNKMDRENVRVRRVMESIKNNLHGHFVNLQLPIGEGPGFKGVVDLLHMEARLGEKGDKAPIPADMLAAADDARADLVEAAAEGDDELLEKFLEGVELSGAEVARGLKEATSSGVIVPILYCAGESGIGVDALLDALVEIMPAPNETGGFEATDPKGETVRRDVSDTSPLAVFVFKSREDNFGKTSYLRVFGGTLASDSRIWDSVHGAEVRVGTLQVSSGKETSPVTKLHAGDIGTVVKLGEVTTNDTLGDRGKMLTLAPIVQPNPLASVAVHPVTQADTAKLSQSLNRLVAEDTTLRWSTEPSTHETILAGMGMAHLDIAIHKALSKFGVHLRTTTPKVPYRETITKTADADYTHKKQTGGAGQYARVALRVEPVEESRGFEFASEVFGGAVSGPFVAATEKGCRQALEGGVVAGYPVVGVRVVITDGKMHPVDSKEIAFQTAGREGFKQAVLKAAPMLLEPIYEVTVTVPADNMGDILGDMNSRRARVLGMDQEGNKSIVRAEVPLAEMQNYAADLRSMTQGRGVFGMKFMQYGRVPSHLQEELVTKLRKEREAHENDE</sequence>
<keyword evidence="1" id="KW-0547">Nucleotide-binding</keyword>
<dbReference type="Pfam" id="PF00679">
    <property type="entry name" value="EFG_C"/>
    <property type="match status" value="1"/>
</dbReference>
<dbReference type="InterPro" id="IPR009000">
    <property type="entry name" value="Transl_B-barrel_sf"/>
</dbReference>
<dbReference type="InterPro" id="IPR035649">
    <property type="entry name" value="EFG_V"/>
</dbReference>
<dbReference type="RefSeq" id="WP_095041588.1">
    <property type="nucleotide sequence ID" value="NZ_LN890655.1"/>
</dbReference>
<reference evidence="4" key="1">
    <citation type="submission" date="2016-01" db="EMBL/GenBank/DDBJ databases">
        <authorList>
            <person name="Mcilroy J.S."/>
            <person name="Karst M S."/>
            <person name="Albertsen M."/>
        </authorList>
    </citation>
    <scope>NUCLEOTIDE SEQUENCE</scope>
    <source>
        <strain evidence="4">Cfx-K</strain>
    </source>
</reference>
<dbReference type="Pfam" id="PF22042">
    <property type="entry name" value="EF-G_D2"/>
    <property type="match status" value="1"/>
</dbReference>
<keyword evidence="4" id="KW-0648">Protein biosynthesis</keyword>